<evidence type="ECO:0008006" key="3">
    <source>
        <dbReference type="Google" id="ProtNLM"/>
    </source>
</evidence>
<organism evidence="1 2">
    <name type="scientific">Nocardioides plantarum</name>
    <dbReference type="NCBI Taxonomy" id="29299"/>
    <lineage>
        <taxon>Bacteria</taxon>
        <taxon>Bacillati</taxon>
        <taxon>Actinomycetota</taxon>
        <taxon>Actinomycetes</taxon>
        <taxon>Propionibacteriales</taxon>
        <taxon>Nocardioidaceae</taxon>
        <taxon>Nocardioides</taxon>
    </lineage>
</organism>
<proteinExistence type="predicted"/>
<comment type="caution">
    <text evidence="1">The sequence shown here is derived from an EMBL/GenBank/DDBJ whole genome shotgun (WGS) entry which is preliminary data.</text>
</comment>
<evidence type="ECO:0000313" key="2">
    <source>
        <dbReference type="Proteomes" id="UP001589750"/>
    </source>
</evidence>
<sequence length="258" mass="27250">MTSDPGSAPTATALLICPIPYDSRIWGRFATVLGEHMRVVEVEWPRPEGAIFEMTSTIDHVVDRSGVAEFDVVVAAGLDAAAAVHLAVRGAVRAVALIDPSPGQEMPEVPFPDLDARLAGVFADNEDLLEALAERDAEALARLLASQSGAGLSPANRRLVHDVFLDNVDTVFDAVRGAASGTWWPDLLGSLEQPVLAFARTSPQTDLALHHAMVEALVARCAHGALVMVDSASELPWLAQPDLMAAAIVALGSPTTRP</sequence>
<name>A0ABV5KDY5_9ACTN</name>
<protein>
    <recommendedName>
        <fullName evidence="3">Alpha/beta hydrolase</fullName>
    </recommendedName>
</protein>
<keyword evidence="2" id="KW-1185">Reference proteome</keyword>
<dbReference type="Proteomes" id="UP001589750">
    <property type="component" value="Unassembled WGS sequence"/>
</dbReference>
<accession>A0ABV5KDY5</accession>
<dbReference type="RefSeq" id="WP_140010243.1">
    <property type="nucleotide sequence ID" value="NZ_JBHMDG010000014.1"/>
</dbReference>
<dbReference type="EMBL" id="JBHMDG010000014">
    <property type="protein sequence ID" value="MFB9313854.1"/>
    <property type="molecule type" value="Genomic_DNA"/>
</dbReference>
<dbReference type="InterPro" id="IPR029058">
    <property type="entry name" value="AB_hydrolase_fold"/>
</dbReference>
<gene>
    <name evidence="1" type="ORF">ACFFRI_12440</name>
</gene>
<reference evidence="1 2" key="1">
    <citation type="submission" date="2024-09" db="EMBL/GenBank/DDBJ databases">
        <authorList>
            <person name="Sun Q."/>
            <person name="Mori K."/>
        </authorList>
    </citation>
    <scope>NUCLEOTIDE SEQUENCE [LARGE SCALE GENOMIC DNA]</scope>
    <source>
        <strain evidence="1 2">JCM 9626</strain>
    </source>
</reference>
<evidence type="ECO:0000313" key="1">
    <source>
        <dbReference type="EMBL" id="MFB9313854.1"/>
    </source>
</evidence>
<dbReference type="SUPFAM" id="SSF53474">
    <property type="entry name" value="alpha/beta-Hydrolases"/>
    <property type="match status" value="1"/>
</dbReference>
<dbReference type="Gene3D" id="3.40.50.1820">
    <property type="entry name" value="alpha/beta hydrolase"/>
    <property type="match status" value="1"/>
</dbReference>